<evidence type="ECO:0000256" key="1">
    <source>
        <dbReference type="SAM" id="MobiDB-lite"/>
    </source>
</evidence>
<accession>A0A9E7G948</accession>
<dbReference type="EMBL" id="CP097508">
    <property type="protein sequence ID" value="URE08893.1"/>
    <property type="molecule type" value="Genomic_DNA"/>
</dbReference>
<sequence length="61" mass="6742">MIPLKKLCVTTSATGASRIADGVEEEKEEEEEEEEEEHSPAGAAYCSKGRESSRSFGRPRR</sequence>
<reference evidence="2" key="1">
    <citation type="submission" date="2022-05" db="EMBL/GenBank/DDBJ databases">
        <title>The Musa troglodytarum L. genome provides insights into the mechanism of non-climacteric behaviour and enrichment of carotenoids.</title>
        <authorList>
            <person name="Wang J."/>
        </authorList>
    </citation>
    <scope>NUCLEOTIDE SEQUENCE</scope>
    <source>
        <tissue evidence="2">Leaf</tissue>
    </source>
</reference>
<feature type="region of interest" description="Disordered" evidence="1">
    <location>
        <begin position="1"/>
        <end position="61"/>
    </location>
</feature>
<evidence type="ECO:0000313" key="3">
    <source>
        <dbReference type="Proteomes" id="UP001055439"/>
    </source>
</evidence>
<keyword evidence="3" id="KW-1185">Reference proteome</keyword>
<protein>
    <submittedName>
        <fullName evidence="2">Uncharacterized protein</fullName>
    </submittedName>
</protein>
<feature type="compositionally biased region" description="Acidic residues" evidence="1">
    <location>
        <begin position="22"/>
        <end position="37"/>
    </location>
</feature>
<dbReference type="AlphaFoldDB" id="A0A9E7G948"/>
<dbReference type="Proteomes" id="UP001055439">
    <property type="component" value="Chromosome 6"/>
</dbReference>
<evidence type="ECO:0000313" key="2">
    <source>
        <dbReference type="EMBL" id="URE08893.1"/>
    </source>
</evidence>
<organism evidence="2 3">
    <name type="scientific">Musa troglodytarum</name>
    <name type="common">fe'i banana</name>
    <dbReference type="NCBI Taxonomy" id="320322"/>
    <lineage>
        <taxon>Eukaryota</taxon>
        <taxon>Viridiplantae</taxon>
        <taxon>Streptophyta</taxon>
        <taxon>Embryophyta</taxon>
        <taxon>Tracheophyta</taxon>
        <taxon>Spermatophyta</taxon>
        <taxon>Magnoliopsida</taxon>
        <taxon>Liliopsida</taxon>
        <taxon>Zingiberales</taxon>
        <taxon>Musaceae</taxon>
        <taxon>Musa</taxon>
    </lineage>
</organism>
<gene>
    <name evidence="2" type="ORF">MUK42_23079</name>
</gene>
<name>A0A9E7G948_9LILI</name>
<proteinExistence type="predicted"/>